<dbReference type="KEGG" id="nnv:QNH39_11245"/>
<keyword evidence="1" id="KW-0472">Membrane</keyword>
<evidence type="ECO:0000313" key="2">
    <source>
        <dbReference type="EMBL" id="WHY88369.1"/>
    </source>
</evidence>
<reference evidence="2" key="1">
    <citation type="submission" date="2023-05" db="EMBL/GenBank/DDBJ databases">
        <title>Comparative genomics of Bacillaceae isolates and their secondary metabolite potential.</title>
        <authorList>
            <person name="Song L."/>
            <person name="Nielsen L.J."/>
            <person name="Mohite O."/>
            <person name="Xu X."/>
            <person name="Weber T."/>
            <person name="Kovacs A.T."/>
        </authorList>
    </citation>
    <scope>NUCLEOTIDE SEQUENCE</scope>
    <source>
        <strain evidence="2">XLM17</strain>
    </source>
</reference>
<keyword evidence="3" id="KW-1185">Reference proteome</keyword>
<evidence type="ECO:0000256" key="1">
    <source>
        <dbReference type="SAM" id="Phobius"/>
    </source>
</evidence>
<proteinExistence type="predicted"/>
<organism evidence="2 3">
    <name type="scientific">Neobacillus novalis</name>
    <dbReference type="NCBI Taxonomy" id="220687"/>
    <lineage>
        <taxon>Bacteria</taxon>
        <taxon>Bacillati</taxon>
        <taxon>Bacillota</taxon>
        <taxon>Bacilli</taxon>
        <taxon>Bacillales</taxon>
        <taxon>Bacillaceae</taxon>
        <taxon>Neobacillus</taxon>
    </lineage>
</organism>
<feature type="transmembrane region" description="Helical" evidence="1">
    <location>
        <begin position="46"/>
        <end position="67"/>
    </location>
</feature>
<dbReference type="Proteomes" id="UP001178288">
    <property type="component" value="Chromosome"/>
</dbReference>
<keyword evidence="1" id="KW-1133">Transmembrane helix</keyword>
<accession>A0AA95MQD0</accession>
<dbReference type="EMBL" id="CP126114">
    <property type="protein sequence ID" value="WHY88369.1"/>
    <property type="molecule type" value="Genomic_DNA"/>
</dbReference>
<dbReference type="RefSeq" id="WP_156482232.1">
    <property type="nucleotide sequence ID" value="NZ_CP126114.1"/>
</dbReference>
<dbReference type="AlphaFoldDB" id="A0AA95MQD0"/>
<name>A0AA95MQD0_9BACI</name>
<sequence>MKLFLVTILLATGMFSLIMMLDLLMGIVRRGIIWKALNPFRVMETAEYIIILLFFLIFIITSIGSYLKKKQKSNQPSN</sequence>
<protein>
    <submittedName>
        <fullName evidence="2">Uncharacterized protein</fullName>
    </submittedName>
</protein>
<keyword evidence="1" id="KW-0812">Transmembrane</keyword>
<dbReference type="Pfam" id="PF26310">
    <property type="entry name" value="YczF"/>
    <property type="match status" value="1"/>
</dbReference>
<dbReference type="InterPro" id="IPR058725">
    <property type="entry name" value="YczF"/>
</dbReference>
<gene>
    <name evidence="2" type="ORF">QNH39_11245</name>
</gene>
<evidence type="ECO:0000313" key="3">
    <source>
        <dbReference type="Proteomes" id="UP001178288"/>
    </source>
</evidence>